<dbReference type="EMBL" id="CP005077">
    <property type="protein sequence ID" value="AGM25224.1"/>
    <property type="molecule type" value="Genomic_DNA"/>
</dbReference>
<dbReference type="GO" id="GO:0005524">
    <property type="term" value="F:ATP binding"/>
    <property type="evidence" value="ECO:0007669"/>
    <property type="project" value="UniProtKB-UniRule"/>
</dbReference>
<dbReference type="STRING" id="1276227.SCHRY_v1c06480"/>
<dbReference type="InterPro" id="IPR002300">
    <property type="entry name" value="aa-tRNA-synth_Ia"/>
</dbReference>
<feature type="binding site" evidence="10">
    <location>
        <position position="879"/>
    </location>
    <ligand>
        <name>Zn(2+)</name>
        <dbReference type="ChEBI" id="CHEBI:29105"/>
    </ligand>
</feature>
<dbReference type="NCBIfam" id="TIGR00392">
    <property type="entry name" value="ileS"/>
    <property type="match status" value="1"/>
</dbReference>
<dbReference type="FunFam" id="3.40.50.620:FF:000152">
    <property type="entry name" value="Isoleucine--tRNA ligase"/>
    <property type="match status" value="1"/>
</dbReference>
<dbReference type="InterPro" id="IPR002301">
    <property type="entry name" value="Ile-tRNA-ligase"/>
</dbReference>
<dbReference type="InterPro" id="IPR014729">
    <property type="entry name" value="Rossmann-like_a/b/a_fold"/>
</dbReference>
<dbReference type="GO" id="GO:0005829">
    <property type="term" value="C:cytosol"/>
    <property type="evidence" value="ECO:0007669"/>
    <property type="project" value="TreeGrafter"/>
</dbReference>
<sequence>MNYKDTLLTPNTAFEMKANLPTKEPLLQEKWRTLNVAQLSNTKNRDKRQFLLHDGPPYANGNLHVGHALNKILKDFIVRYHNLKGNYSPFICGWDTHGLPIETAVVNQGVDRKAISPVEFREICAQYAQGQITNQINQLNKLGLLTDFDDKYVTLTLDYELGQLELFKKMVVDGLIYRDLKPIYWSCSSESALAEAEIEYEELASPSIYVTFDVLTSKELPVGTKIVIWTTTPWTIPMNQLLAVGAEIEYVLVTVGEQSYLVAKNLLEFLTTTLGWESVTVVKTCWGNDLVDTITAHPLYQRETAVVLGHHVTTETGTGIVHIASGFGEDDYLIARQNNIKVYAPLNNEGKYTKAINDDQLVGLFYEDANKIIGERLAANNQLLKLKFIKHKHPVDWRTKKPVIYRATDQWFVAINKIKPALLSEISQVNWFPEWGEKRIANMIANRQDWCISRQRLWGVPIIVFYDENNAPQINAEIIDHVINLFKVNQTTNIWFSWSADELLPASYQNKNFKKEQDIMDVWFDSGSSNLTVIKNRGYNHPVELYLEGVDQFRGWFNSSLITSVIATGHAPYRNVVAHGFVNDEKGRKMSKSLGNIISPLEIAEQYGADVLRMWVASVDYQDDVKIGPDIIKQSAEAYRKIRNTLRFMLANLADFDINQDFSPNLSEVDNYVLHLTKEFQEKVIKGYESFNFNTVFTLINNFVITTLSKFYLDFIKDILYIEKVNAPRRRAVQTTLYQIYRVLIDVLKPIIPHTTEETHQFINYPDKAPSIHLEDNYDLNCEVSPEIIYRWNKVLKLRDDINKELEVCREQKIINKSLECQVTIALKPEYQELANIIDLHQIFIVSAVSFTDDHTNLNEYETSYLQVQPKNGSKCARCWMIVDKLAANNEICLRCFDILN</sequence>
<dbReference type="EC" id="6.1.1.5" evidence="10"/>
<evidence type="ECO:0000256" key="6">
    <source>
        <dbReference type="ARBA" id="ARBA00022917"/>
    </source>
</evidence>
<keyword evidence="15" id="KW-1185">Reference proteome</keyword>
<comment type="catalytic activity">
    <reaction evidence="9 10">
        <text>tRNA(Ile) + L-isoleucine + ATP = L-isoleucyl-tRNA(Ile) + AMP + diphosphate</text>
        <dbReference type="Rhea" id="RHEA:11060"/>
        <dbReference type="Rhea" id="RHEA-COMP:9666"/>
        <dbReference type="Rhea" id="RHEA-COMP:9695"/>
        <dbReference type="ChEBI" id="CHEBI:30616"/>
        <dbReference type="ChEBI" id="CHEBI:33019"/>
        <dbReference type="ChEBI" id="CHEBI:58045"/>
        <dbReference type="ChEBI" id="CHEBI:78442"/>
        <dbReference type="ChEBI" id="CHEBI:78528"/>
        <dbReference type="ChEBI" id="CHEBI:456215"/>
        <dbReference type="EC" id="6.1.1.5"/>
    </reaction>
</comment>
<feature type="short sequence motif" description="'HIGH' region" evidence="10">
    <location>
        <begin position="57"/>
        <end position="67"/>
    </location>
</feature>
<keyword evidence="10" id="KW-0479">Metal-binding</keyword>
<name>R4UBF7_9MOLU</name>
<keyword evidence="6 10" id="KW-0648">Protein biosynthesis</keyword>
<feature type="binding site" evidence="10">
    <location>
        <position position="893"/>
    </location>
    <ligand>
        <name>Zn(2+)</name>
        <dbReference type="ChEBI" id="CHEBI:29105"/>
    </ligand>
</feature>
<evidence type="ECO:0000259" key="11">
    <source>
        <dbReference type="Pfam" id="PF00133"/>
    </source>
</evidence>
<evidence type="ECO:0000256" key="10">
    <source>
        <dbReference type="HAMAP-Rule" id="MF_02002"/>
    </source>
</evidence>
<dbReference type="HAMAP" id="MF_02002">
    <property type="entry name" value="Ile_tRNA_synth_type1"/>
    <property type="match status" value="1"/>
</dbReference>
<feature type="binding site" evidence="10">
    <location>
        <position position="548"/>
    </location>
    <ligand>
        <name>L-isoleucyl-5'-AMP</name>
        <dbReference type="ChEBI" id="CHEBI:178002"/>
    </ligand>
</feature>
<evidence type="ECO:0000256" key="2">
    <source>
        <dbReference type="ARBA" id="ARBA00022490"/>
    </source>
</evidence>
<dbReference type="HOGENOM" id="CLU_001493_7_1_14"/>
<evidence type="ECO:0000259" key="12">
    <source>
        <dbReference type="Pfam" id="PF06827"/>
    </source>
</evidence>
<dbReference type="Pfam" id="PF08264">
    <property type="entry name" value="Anticodon_1"/>
    <property type="match status" value="1"/>
</dbReference>
<dbReference type="Gene3D" id="1.10.730.20">
    <property type="match status" value="1"/>
</dbReference>
<dbReference type="Pfam" id="PF06827">
    <property type="entry name" value="zf-FPG_IleRS"/>
    <property type="match status" value="1"/>
</dbReference>
<evidence type="ECO:0000256" key="7">
    <source>
        <dbReference type="ARBA" id="ARBA00023146"/>
    </source>
</evidence>
<accession>R4UBF7</accession>
<evidence type="ECO:0000256" key="5">
    <source>
        <dbReference type="ARBA" id="ARBA00022840"/>
    </source>
</evidence>
<dbReference type="PANTHER" id="PTHR42765:SF1">
    <property type="entry name" value="ISOLEUCINE--TRNA LIGASE, MITOCHONDRIAL"/>
    <property type="match status" value="1"/>
</dbReference>
<dbReference type="RefSeq" id="WP_016339049.1">
    <property type="nucleotide sequence ID" value="NC_021280.1"/>
</dbReference>
<dbReference type="InterPro" id="IPR009080">
    <property type="entry name" value="tRNAsynth_Ia_anticodon-bd"/>
</dbReference>
<comment type="similarity">
    <text evidence="1 10">Belongs to the class-I aminoacyl-tRNA synthetase family. IleS type 1 subfamily.</text>
</comment>
<dbReference type="InterPro" id="IPR013155">
    <property type="entry name" value="M/V/L/I-tRNA-synth_anticd-bd"/>
</dbReference>
<comment type="subcellular location">
    <subcellularLocation>
        <location evidence="10">Cytoplasm</location>
    </subcellularLocation>
</comment>
<dbReference type="GO" id="GO:0008270">
    <property type="term" value="F:zinc ion binding"/>
    <property type="evidence" value="ECO:0007669"/>
    <property type="project" value="UniProtKB-UniRule"/>
</dbReference>
<keyword evidence="3 10" id="KW-0436">Ligase</keyword>
<keyword evidence="2 10" id="KW-0963">Cytoplasm</keyword>
<dbReference type="InterPro" id="IPR033708">
    <property type="entry name" value="Anticodon_Ile_BEm"/>
</dbReference>
<dbReference type="eggNOG" id="COG0060">
    <property type="taxonomic scope" value="Bacteria"/>
</dbReference>
<feature type="domain" description="Zinc finger FPG/IleRS-type" evidence="12">
    <location>
        <begin position="873"/>
        <end position="898"/>
    </location>
</feature>
<comment type="function">
    <text evidence="8 10">Catalyzes the attachment of isoleucine to tRNA(Ile). As IleRS can inadvertently accommodate and process structurally similar amino acids such as valine, to avoid such errors it has two additional distinct tRNA(Ile)-dependent editing activities. One activity is designated as 'pretransfer' editing and involves the hydrolysis of activated Val-AMP. The other activity is designated 'posttransfer' editing and involves deacylation of mischarged Val-tRNA(Ile).</text>
</comment>
<comment type="subunit">
    <text evidence="10">Monomer.</text>
</comment>
<dbReference type="Proteomes" id="UP000013964">
    <property type="component" value="Chromosome"/>
</dbReference>
<feature type="short sequence motif" description="'KMSKS' region" evidence="10">
    <location>
        <begin position="589"/>
        <end position="593"/>
    </location>
</feature>
<evidence type="ECO:0000259" key="13">
    <source>
        <dbReference type="Pfam" id="PF08264"/>
    </source>
</evidence>
<dbReference type="InterPro" id="IPR010663">
    <property type="entry name" value="Znf_FPG/IleRS"/>
</dbReference>
<dbReference type="PATRIC" id="fig|1276227.3.peg.654"/>
<dbReference type="Pfam" id="PF00133">
    <property type="entry name" value="tRNA-synt_1"/>
    <property type="match status" value="1"/>
</dbReference>
<comment type="cofactor">
    <cofactor evidence="10">
        <name>Zn(2+)</name>
        <dbReference type="ChEBI" id="CHEBI:29105"/>
    </cofactor>
    <text evidence="10">Binds 1 zinc ion per subunit.</text>
</comment>
<dbReference type="InterPro" id="IPR009008">
    <property type="entry name" value="Val/Leu/Ile-tRNA-synth_edit"/>
</dbReference>
<dbReference type="KEGG" id="scr:SCHRY_v1c06480"/>
<dbReference type="Gene3D" id="3.40.50.620">
    <property type="entry name" value="HUPs"/>
    <property type="match status" value="2"/>
</dbReference>
<evidence type="ECO:0000256" key="9">
    <source>
        <dbReference type="ARBA" id="ARBA00048359"/>
    </source>
</evidence>
<dbReference type="SUPFAM" id="SSF47323">
    <property type="entry name" value="Anticodon-binding domain of a subclass of class I aminoacyl-tRNA synthetases"/>
    <property type="match status" value="1"/>
</dbReference>
<evidence type="ECO:0000313" key="14">
    <source>
        <dbReference type="EMBL" id="AGM25224.1"/>
    </source>
</evidence>
<dbReference type="InterPro" id="IPR023585">
    <property type="entry name" value="Ile-tRNA-ligase_type1"/>
</dbReference>
<evidence type="ECO:0000256" key="1">
    <source>
        <dbReference type="ARBA" id="ARBA00006887"/>
    </source>
</evidence>
<evidence type="ECO:0000256" key="3">
    <source>
        <dbReference type="ARBA" id="ARBA00022598"/>
    </source>
</evidence>
<dbReference type="InterPro" id="IPR050081">
    <property type="entry name" value="Ile-tRNA_ligase"/>
</dbReference>
<keyword evidence="7 10" id="KW-0030">Aminoacyl-tRNA synthetase</keyword>
<dbReference type="PRINTS" id="PR00984">
    <property type="entry name" value="TRNASYNTHILE"/>
</dbReference>
<feature type="domain" description="Methionyl/Valyl/Leucyl/Isoleucyl-tRNA synthetase anticodon-binding" evidence="13">
    <location>
        <begin position="670"/>
        <end position="825"/>
    </location>
</feature>
<dbReference type="SUPFAM" id="SSF50677">
    <property type="entry name" value="ValRS/IleRS/LeuRS editing domain"/>
    <property type="match status" value="1"/>
</dbReference>
<organism evidence="14 15">
    <name type="scientific">Spiroplasma chrysopicola DF-1</name>
    <dbReference type="NCBI Taxonomy" id="1276227"/>
    <lineage>
        <taxon>Bacteria</taxon>
        <taxon>Bacillati</taxon>
        <taxon>Mycoplasmatota</taxon>
        <taxon>Mollicutes</taxon>
        <taxon>Entomoplasmatales</taxon>
        <taxon>Spiroplasmataceae</taxon>
        <taxon>Spiroplasma</taxon>
    </lineage>
</organism>
<protein>
    <recommendedName>
        <fullName evidence="10">Isoleucine--tRNA ligase</fullName>
        <ecNumber evidence="10">6.1.1.5</ecNumber>
    </recommendedName>
    <alternativeName>
        <fullName evidence="10">Isoleucyl-tRNA synthetase</fullName>
        <shortName evidence="10">IleRS</shortName>
    </alternativeName>
</protein>
<feature type="binding site" evidence="10">
    <location>
        <position position="592"/>
    </location>
    <ligand>
        <name>ATP</name>
        <dbReference type="ChEBI" id="CHEBI:30616"/>
    </ligand>
</feature>
<evidence type="ECO:0000313" key="15">
    <source>
        <dbReference type="Proteomes" id="UP000013964"/>
    </source>
</evidence>
<keyword evidence="4 10" id="KW-0547">Nucleotide-binding</keyword>
<dbReference type="CDD" id="cd00818">
    <property type="entry name" value="IleRS_core"/>
    <property type="match status" value="1"/>
</dbReference>
<comment type="domain">
    <text evidence="10">IleRS has two distinct active sites: one for aminoacylation and one for editing. The misactivated valine is translocated from the active site to the editing site, which sterically excludes the correctly activated isoleucine. The single editing site contains two valyl binding pockets, one specific for each substrate (Val-AMP or Val-tRNA(Ile)).</text>
</comment>
<dbReference type="PANTHER" id="PTHR42765">
    <property type="entry name" value="SOLEUCYL-TRNA SYNTHETASE"/>
    <property type="match status" value="1"/>
</dbReference>
<reference evidence="14 15" key="1">
    <citation type="journal article" date="2013" name="Genome Biol. Evol.">
        <title>Complete genomes of two dipteran-associated spiroplasmas provided insights into the origin, dynamics, and impacts of viral invasion in spiroplasma.</title>
        <authorList>
            <person name="Ku C."/>
            <person name="Lo W.S."/>
            <person name="Chen L.L."/>
            <person name="Kuo C.H."/>
        </authorList>
    </citation>
    <scope>NUCLEOTIDE SEQUENCE [LARGE SCALE GENOMIC DNA]</scope>
    <source>
        <strain evidence="14 15">DF-1</strain>
    </source>
</reference>
<dbReference type="InterPro" id="IPR001412">
    <property type="entry name" value="aa-tRNA-synth_I_CS"/>
</dbReference>
<feature type="binding site" evidence="10">
    <location>
        <position position="876"/>
    </location>
    <ligand>
        <name>Zn(2+)</name>
        <dbReference type="ChEBI" id="CHEBI:29105"/>
    </ligand>
</feature>
<dbReference type="Gene3D" id="1.10.10.830">
    <property type="entry name" value="Ile-tRNA synthetase CP2 domain-like"/>
    <property type="match status" value="1"/>
</dbReference>
<feature type="domain" description="Aminoacyl-tRNA synthetase class Ia" evidence="11">
    <location>
        <begin position="28"/>
        <end position="627"/>
    </location>
</feature>
<feature type="binding site" evidence="10">
    <location>
        <position position="896"/>
    </location>
    <ligand>
        <name>Zn(2+)</name>
        <dbReference type="ChEBI" id="CHEBI:29105"/>
    </ligand>
</feature>
<dbReference type="CDD" id="cd07960">
    <property type="entry name" value="Anticodon_Ia_Ile_BEm"/>
    <property type="match status" value="1"/>
</dbReference>
<keyword evidence="5 10" id="KW-0067">ATP-binding</keyword>
<dbReference type="AlphaFoldDB" id="R4UBF7"/>
<dbReference type="OrthoDB" id="9810365at2"/>
<dbReference type="PROSITE" id="PS00178">
    <property type="entry name" value="AA_TRNA_LIGASE_I"/>
    <property type="match status" value="1"/>
</dbReference>
<evidence type="ECO:0000256" key="8">
    <source>
        <dbReference type="ARBA" id="ARBA00025217"/>
    </source>
</evidence>
<dbReference type="GO" id="GO:0002161">
    <property type="term" value="F:aminoacyl-tRNA deacylase activity"/>
    <property type="evidence" value="ECO:0007669"/>
    <property type="project" value="InterPro"/>
</dbReference>
<evidence type="ECO:0000256" key="4">
    <source>
        <dbReference type="ARBA" id="ARBA00022741"/>
    </source>
</evidence>
<proteinExistence type="inferred from homology"/>
<keyword evidence="10" id="KW-0862">Zinc</keyword>
<dbReference type="SUPFAM" id="SSF52374">
    <property type="entry name" value="Nucleotidylyl transferase"/>
    <property type="match status" value="1"/>
</dbReference>
<dbReference type="GO" id="GO:0004822">
    <property type="term" value="F:isoleucine-tRNA ligase activity"/>
    <property type="evidence" value="ECO:0007669"/>
    <property type="project" value="UniProtKB-UniRule"/>
</dbReference>
<dbReference type="GO" id="GO:0000049">
    <property type="term" value="F:tRNA binding"/>
    <property type="evidence" value="ECO:0007669"/>
    <property type="project" value="InterPro"/>
</dbReference>
<gene>
    <name evidence="10 14" type="primary">ileS</name>
    <name evidence="14" type="ORF">SCHRY_v1c06480</name>
</gene>
<dbReference type="GO" id="GO:0006428">
    <property type="term" value="P:isoleucyl-tRNA aminoacylation"/>
    <property type="evidence" value="ECO:0007669"/>
    <property type="project" value="UniProtKB-UniRule"/>
</dbReference>